<dbReference type="Pfam" id="PF13374">
    <property type="entry name" value="TPR_10"/>
    <property type="match status" value="2"/>
</dbReference>
<dbReference type="SUPFAM" id="SSF48452">
    <property type="entry name" value="TPR-like"/>
    <property type="match status" value="3"/>
</dbReference>
<reference evidence="8 9" key="1">
    <citation type="journal article" date="2014" name="PLoS ONE">
        <title>Physiological and genomic features of a novel sulfur-oxidizing gammaproteobacterium belonging to a previously uncultivated symbiotic lineage isolated from a hydrothermal vent.</title>
        <authorList>
            <person name="Nunoura T."/>
            <person name="Takaki Y."/>
            <person name="Kazama H."/>
            <person name="Kakuta J."/>
            <person name="Shimamura S."/>
            <person name="Makita H."/>
            <person name="Hirai M."/>
            <person name="Miyazaki M."/>
            <person name="Takai K."/>
        </authorList>
    </citation>
    <scope>NUCLEOTIDE SEQUENCE [LARGE SCALE GENOMIC DNA]</scope>
    <source>
        <strain evidence="8 9">Hiromi1</strain>
    </source>
</reference>
<evidence type="ECO:0000256" key="5">
    <source>
        <dbReference type="PROSITE-ProRule" id="PRU10141"/>
    </source>
</evidence>
<dbReference type="OrthoDB" id="9801841at2"/>
<keyword evidence="3" id="KW-0418">Kinase</keyword>
<keyword evidence="6" id="KW-1133">Transmembrane helix</keyword>
<feature type="binding site" evidence="5">
    <location>
        <position position="110"/>
    </location>
    <ligand>
        <name>ATP</name>
        <dbReference type="ChEBI" id="CHEBI:30616"/>
    </ligand>
</feature>
<dbReference type="PANTHER" id="PTHR43289">
    <property type="entry name" value="MITOGEN-ACTIVATED PROTEIN KINASE KINASE KINASE 20-RELATED"/>
    <property type="match status" value="1"/>
</dbReference>
<keyword evidence="6" id="KW-0472">Membrane</keyword>
<protein>
    <recommendedName>
        <fullName evidence="7">Protein kinase domain-containing protein</fullName>
    </recommendedName>
</protein>
<dbReference type="Pfam" id="PF00069">
    <property type="entry name" value="Pkinase"/>
    <property type="match status" value="1"/>
</dbReference>
<name>A0A7U6GI65_9GAMM</name>
<dbReference type="InterPro" id="IPR011009">
    <property type="entry name" value="Kinase-like_dom_sf"/>
</dbReference>
<dbReference type="SMART" id="SM00028">
    <property type="entry name" value="TPR"/>
    <property type="match status" value="5"/>
</dbReference>
<dbReference type="PANTHER" id="PTHR43289:SF34">
    <property type="entry name" value="SERINE_THREONINE-PROTEIN KINASE YBDM-RELATED"/>
    <property type="match status" value="1"/>
</dbReference>
<dbReference type="SUPFAM" id="SSF56112">
    <property type="entry name" value="Protein kinase-like (PK-like)"/>
    <property type="match status" value="1"/>
</dbReference>
<feature type="domain" description="Protein kinase" evidence="7">
    <location>
        <begin position="79"/>
        <end position="351"/>
    </location>
</feature>
<evidence type="ECO:0000256" key="4">
    <source>
        <dbReference type="ARBA" id="ARBA00022840"/>
    </source>
</evidence>
<dbReference type="InterPro" id="IPR019734">
    <property type="entry name" value="TPR_rpt"/>
</dbReference>
<dbReference type="CDD" id="cd14014">
    <property type="entry name" value="STKc_PknB_like"/>
    <property type="match status" value="1"/>
</dbReference>
<dbReference type="InterPro" id="IPR017441">
    <property type="entry name" value="Protein_kinase_ATP_BS"/>
</dbReference>
<dbReference type="PROSITE" id="PS00107">
    <property type="entry name" value="PROTEIN_KINASE_ATP"/>
    <property type="match status" value="1"/>
</dbReference>
<dbReference type="Gene3D" id="1.25.40.10">
    <property type="entry name" value="Tetratricopeptide repeat domain"/>
    <property type="match status" value="3"/>
</dbReference>
<proteinExistence type="predicted"/>
<evidence type="ECO:0000256" key="3">
    <source>
        <dbReference type="ARBA" id="ARBA00022777"/>
    </source>
</evidence>
<accession>A0A7U6GI65</accession>
<dbReference type="Gene3D" id="1.10.510.10">
    <property type="entry name" value="Transferase(Phosphotransferase) domain 1"/>
    <property type="match status" value="1"/>
</dbReference>
<keyword evidence="1 8" id="KW-0808">Transferase</keyword>
<dbReference type="EMBL" id="AP012273">
    <property type="protein sequence ID" value="BAO44069.1"/>
    <property type="molecule type" value="Genomic_DNA"/>
</dbReference>
<keyword evidence="2 5" id="KW-0547">Nucleotide-binding</keyword>
<organism evidence="8 9">
    <name type="scientific">Thiolapillus brandeum</name>
    <dbReference type="NCBI Taxonomy" id="1076588"/>
    <lineage>
        <taxon>Bacteria</taxon>
        <taxon>Pseudomonadati</taxon>
        <taxon>Pseudomonadota</taxon>
        <taxon>Gammaproteobacteria</taxon>
        <taxon>Chromatiales</taxon>
        <taxon>Sedimenticolaceae</taxon>
        <taxon>Thiolapillus</taxon>
    </lineage>
</organism>
<evidence type="ECO:0000259" key="7">
    <source>
        <dbReference type="PROSITE" id="PS50011"/>
    </source>
</evidence>
<sequence length="869" mass="96842">MDKEQWEKIKRIFSEASDLPVPEREACVRRLADHDEGLIDEVMNLLQADGSSACFLDVPTSPLSAGSGNGLEGRSVGSYLVHHRLGQGGMGVVYLASRDDGVHEQRVALKVLLDHYEPVMRQRFHQERRILAQLDHPGIARLLDGGDLPDGHPFYVMDYVEGLALDEYCRSRKLGVHQILGLFMDVCRAIHYAHQNLIVHRDIKPGNILVTRKGEVKLLDFGIAKLLNADSPASVSDATILQQSMVTPSYASPEQVMGKTVGTSSDIYSLGVLLYQLLTGRLPYDLDDEAPHTLTHAICTQEPKPPSAVSQGDPKALRGDLDNMVLMALRKEPSRRYASAEAFAEDLGNYLNNYPVAATPDSLGYQFRKFVRRNTGGVLVAGIFSLLMLGFGVHIYQQNNKIRLQAALTKMERDAALRAKALAETEKATAEAAVKFMQEMFTSVDPGKSKGREVTAREILSKASDKLRKEKTLGNQPQVKAMLHHTLGLTYMQLGDYPLAELHQKSALELRREVLGNDDPETLRAMNLLGILYFRQGKLAKTEELWTEALNTRREVLGPEAHRTLSSMSNLAILYIRMNQFAAAEDMLKRTLEIERRTLGAAHAETLITQNNLAGFLNERGRYEESEKLHRATLNARIGSLGRNHPDTLQSQYNIGLLLMDQNKYPLAVKQFRKTLSGRQKVLGPTHPKTLRTLLMLAQALARAGNVAEARPRFEQSLELLSQQTSANTEDLVRAELYYGLLLLEPGQDAGDRAATLIQSAWQGSHEKDQAHPLAIEASLGMAQLALSRDDLRQALKITVEAETASNRDHGMEYPDTLAARKMRVEILLLMGRKDEAHPLADEWLAASTAFFGRDHPETEYARKVRHVF</sequence>
<dbReference type="PROSITE" id="PS50011">
    <property type="entry name" value="PROTEIN_KINASE_DOM"/>
    <property type="match status" value="1"/>
</dbReference>
<dbReference type="InterPro" id="IPR008271">
    <property type="entry name" value="Ser/Thr_kinase_AS"/>
</dbReference>
<feature type="transmembrane region" description="Helical" evidence="6">
    <location>
        <begin position="376"/>
        <end position="396"/>
    </location>
</feature>
<dbReference type="PROSITE" id="PS00108">
    <property type="entry name" value="PROTEIN_KINASE_ST"/>
    <property type="match status" value="1"/>
</dbReference>
<dbReference type="GO" id="GO:0005524">
    <property type="term" value="F:ATP binding"/>
    <property type="evidence" value="ECO:0007669"/>
    <property type="project" value="UniProtKB-UniRule"/>
</dbReference>
<dbReference type="Proteomes" id="UP000031631">
    <property type="component" value="Chromosome"/>
</dbReference>
<keyword evidence="4 5" id="KW-0067">ATP-binding</keyword>
<dbReference type="RefSeq" id="WP_041066504.1">
    <property type="nucleotide sequence ID" value="NZ_AP012273.1"/>
</dbReference>
<dbReference type="AlphaFoldDB" id="A0A7U6GI65"/>
<dbReference type="GO" id="GO:0004674">
    <property type="term" value="F:protein serine/threonine kinase activity"/>
    <property type="evidence" value="ECO:0007669"/>
    <property type="project" value="TreeGrafter"/>
</dbReference>
<dbReference type="KEGG" id="tbn:TBH_C1141"/>
<evidence type="ECO:0000256" key="6">
    <source>
        <dbReference type="SAM" id="Phobius"/>
    </source>
</evidence>
<evidence type="ECO:0000256" key="1">
    <source>
        <dbReference type="ARBA" id="ARBA00022679"/>
    </source>
</evidence>
<dbReference type="InterPro" id="IPR011990">
    <property type="entry name" value="TPR-like_helical_dom_sf"/>
</dbReference>
<dbReference type="SMART" id="SM00220">
    <property type="entry name" value="S_TKc"/>
    <property type="match status" value="1"/>
</dbReference>
<dbReference type="Pfam" id="PF13424">
    <property type="entry name" value="TPR_12"/>
    <property type="match status" value="2"/>
</dbReference>
<evidence type="ECO:0000313" key="8">
    <source>
        <dbReference type="EMBL" id="BAO44069.1"/>
    </source>
</evidence>
<evidence type="ECO:0000313" key="9">
    <source>
        <dbReference type="Proteomes" id="UP000031631"/>
    </source>
</evidence>
<gene>
    <name evidence="8" type="ORF">TBH_C1141</name>
</gene>
<keyword evidence="6" id="KW-0812">Transmembrane</keyword>
<keyword evidence="9" id="KW-1185">Reference proteome</keyword>
<dbReference type="Gene3D" id="3.30.200.20">
    <property type="entry name" value="Phosphorylase Kinase, domain 1"/>
    <property type="match status" value="1"/>
</dbReference>
<dbReference type="InterPro" id="IPR000719">
    <property type="entry name" value="Prot_kinase_dom"/>
</dbReference>
<evidence type="ECO:0000256" key="2">
    <source>
        <dbReference type="ARBA" id="ARBA00022741"/>
    </source>
</evidence>